<feature type="domain" description="Response regulatory" evidence="3">
    <location>
        <begin position="13"/>
        <end position="129"/>
    </location>
</feature>
<dbReference type="InterPro" id="IPR029787">
    <property type="entry name" value="Nucleotide_cyclase"/>
</dbReference>
<dbReference type="OrthoDB" id="9813913at2"/>
<dbReference type="RefSeq" id="WP_086487436.1">
    <property type="nucleotide sequence ID" value="NZ_MSLT01000007.1"/>
</dbReference>
<dbReference type="Pfam" id="PF00990">
    <property type="entry name" value="GGDEF"/>
    <property type="match status" value="1"/>
</dbReference>
<evidence type="ECO:0000313" key="6">
    <source>
        <dbReference type="EMBL" id="OUD15000.1"/>
    </source>
</evidence>
<dbReference type="CDD" id="cd19920">
    <property type="entry name" value="REC_PA4781-like"/>
    <property type="match status" value="1"/>
</dbReference>
<dbReference type="CDD" id="cd01949">
    <property type="entry name" value="GGDEF"/>
    <property type="match status" value="1"/>
</dbReference>
<dbReference type="InterPro" id="IPR035919">
    <property type="entry name" value="EAL_sf"/>
</dbReference>
<comment type="caution">
    <text evidence="6">The sequence shown here is derived from an EMBL/GenBank/DDBJ whole genome shotgun (WGS) entry which is preliminary data.</text>
</comment>
<evidence type="ECO:0000256" key="1">
    <source>
        <dbReference type="PROSITE-ProRule" id="PRU00169"/>
    </source>
</evidence>
<dbReference type="SMART" id="SM00448">
    <property type="entry name" value="REC"/>
    <property type="match status" value="1"/>
</dbReference>
<dbReference type="Proteomes" id="UP000194798">
    <property type="component" value="Unassembled WGS sequence"/>
</dbReference>
<dbReference type="SMART" id="SM00267">
    <property type="entry name" value="GGDEF"/>
    <property type="match status" value="1"/>
</dbReference>
<dbReference type="Pfam" id="PF00072">
    <property type="entry name" value="Response_reg"/>
    <property type="match status" value="1"/>
</dbReference>
<keyword evidence="1" id="KW-0597">Phosphoprotein</keyword>
<dbReference type="Gene3D" id="3.20.20.450">
    <property type="entry name" value="EAL domain"/>
    <property type="match status" value="1"/>
</dbReference>
<dbReference type="InterPro" id="IPR001789">
    <property type="entry name" value="Sig_transdc_resp-reg_receiver"/>
</dbReference>
<feature type="domain" description="EAL" evidence="4">
    <location>
        <begin position="349"/>
        <end position="606"/>
    </location>
</feature>
<proteinExistence type="predicted"/>
<dbReference type="InterPro" id="IPR001633">
    <property type="entry name" value="EAL_dom"/>
</dbReference>
<dbReference type="InterPro" id="IPR052155">
    <property type="entry name" value="Biofilm_reg_signaling"/>
</dbReference>
<evidence type="ECO:0000313" key="7">
    <source>
        <dbReference type="Proteomes" id="UP000194798"/>
    </source>
</evidence>
<dbReference type="SMART" id="SM00052">
    <property type="entry name" value="EAL"/>
    <property type="match status" value="1"/>
</dbReference>
<dbReference type="PANTHER" id="PTHR44757:SF2">
    <property type="entry name" value="BIOFILM ARCHITECTURE MAINTENANCE PROTEIN MBAA"/>
    <property type="match status" value="1"/>
</dbReference>
<dbReference type="CDD" id="cd01948">
    <property type="entry name" value="EAL"/>
    <property type="match status" value="1"/>
</dbReference>
<dbReference type="SUPFAM" id="SSF52172">
    <property type="entry name" value="CheY-like"/>
    <property type="match status" value="1"/>
</dbReference>
<evidence type="ECO:0008006" key="8">
    <source>
        <dbReference type="Google" id="ProtNLM"/>
    </source>
</evidence>
<evidence type="ECO:0000259" key="4">
    <source>
        <dbReference type="PROSITE" id="PS50883"/>
    </source>
</evidence>
<dbReference type="InterPro" id="IPR000160">
    <property type="entry name" value="GGDEF_dom"/>
</dbReference>
<dbReference type="Gene3D" id="3.40.50.2300">
    <property type="match status" value="1"/>
</dbReference>
<dbReference type="Pfam" id="PF00563">
    <property type="entry name" value="EAL"/>
    <property type="match status" value="1"/>
</dbReference>
<dbReference type="PANTHER" id="PTHR44757">
    <property type="entry name" value="DIGUANYLATE CYCLASE DGCP"/>
    <property type="match status" value="1"/>
</dbReference>
<dbReference type="InterPro" id="IPR043128">
    <property type="entry name" value="Rev_trsase/Diguanyl_cyclase"/>
</dbReference>
<gene>
    <name evidence="6" type="ORF">TPSD3_04675</name>
</gene>
<dbReference type="EMBL" id="MSLT01000007">
    <property type="protein sequence ID" value="OUD15000.1"/>
    <property type="molecule type" value="Genomic_DNA"/>
</dbReference>
<keyword evidence="2" id="KW-0175">Coiled coil</keyword>
<keyword evidence="7" id="KW-1185">Reference proteome</keyword>
<dbReference type="GO" id="GO:0000160">
    <property type="term" value="P:phosphorelay signal transduction system"/>
    <property type="evidence" value="ECO:0007669"/>
    <property type="project" value="InterPro"/>
</dbReference>
<evidence type="ECO:0000256" key="2">
    <source>
        <dbReference type="SAM" id="Coils"/>
    </source>
</evidence>
<feature type="domain" description="GGDEF" evidence="5">
    <location>
        <begin position="205"/>
        <end position="340"/>
    </location>
</feature>
<dbReference type="PROSITE" id="PS50883">
    <property type="entry name" value="EAL"/>
    <property type="match status" value="1"/>
</dbReference>
<dbReference type="PROSITE" id="PS50887">
    <property type="entry name" value="GGDEF"/>
    <property type="match status" value="1"/>
</dbReference>
<dbReference type="Gene3D" id="3.30.70.270">
    <property type="match status" value="1"/>
</dbReference>
<dbReference type="InterPro" id="IPR011006">
    <property type="entry name" value="CheY-like_superfamily"/>
</dbReference>
<dbReference type="SUPFAM" id="SSF141868">
    <property type="entry name" value="EAL domain-like"/>
    <property type="match status" value="1"/>
</dbReference>
<feature type="coiled-coil region" evidence="2">
    <location>
        <begin position="124"/>
        <end position="162"/>
    </location>
</feature>
<dbReference type="NCBIfam" id="TIGR00254">
    <property type="entry name" value="GGDEF"/>
    <property type="match status" value="1"/>
</dbReference>
<evidence type="ECO:0000259" key="5">
    <source>
        <dbReference type="PROSITE" id="PS50887"/>
    </source>
</evidence>
<dbReference type="PROSITE" id="PS50110">
    <property type="entry name" value="RESPONSE_REGULATORY"/>
    <property type="match status" value="1"/>
</dbReference>
<dbReference type="SUPFAM" id="SSF55073">
    <property type="entry name" value="Nucleotide cyclase"/>
    <property type="match status" value="1"/>
</dbReference>
<feature type="modified residue" description="4-aspartylphosphate" evidence="1">
    <location>
        <position position="62"/>
    </location>
</feature>
<evidence type="ECO:0000259" key="3">
    <source>
        <dbReference type="PROSITE" id="PS50110"/>
    </source>
</evidence>
<accession>A0A251X9S0</accession>
<name>A0A251X9S0_9GAMM</name>
<dbReference type="AlphaFoldDB" id="A0A251X9S0"/>
<organism evidence="6 7">
    <name type="scientific">Thioflexithrix psekupsensis</name>
    <dbReference type="NCBI Taxonomy" id="1570016"/>
    <lineage>
        <taxon>Bacteria</taxon>
        <taxon>Pseudomonadati</taxon>
        <taxon>Pseudomonadota</taxon>
        <taxon>Gammaproteobacteria</taxon>
        <taxon>Thiotrichales</taxon>
        <taxon>Thioflexithrix</taxon>
    </lineage>
</organism>
<reference evidence="6 7" key="1">
    <citation type="submission" date="2016-12" db="EMBL/GenBank/DDBJ databases">
        <title>Thioflexothrix psekupsii D3 genome sequencing and assembly.</title>
        <authorList>
            <person name="Fomenkov A."/>
            <person name="Vincze T."/>
            <person name="Grabovich M."/>
            <person name="Anton B.P."/>
            <person name="Dubinina G."/>
            <person name="Orlova M."/>
            <person name="Belousova E."/>
            <person name="Roberts R.J."/>
        </authorList>
    </citation>
    <scope>NUCLEOTIDE SEQUENCE [LARGE SCALE GENOMIC DNA]</scope>
    <source>
        <strain evidence="6">D3</strain>
    </source>
</reference>
<protein>
    <recommendedName>
        <fullName evidence="8">GGDEF domain-containing response regulator</fullName>
    </recommendedName>
</protein>
<sequence>MLTSTARPPVRKNILIVDDNPDNLRLLSAMLTKQGYKVRSVISGAMALIGVRAAPPDLILLDINMPEMDGFSLCQQLKADPNTSLIPVIFISALDEVLDKVQAFAVGGVDYITKPFQWPEVLARVENQLRLQELQQALSTLNAELEQRVRERTAALQAEIEQRQQTQLRLEYLVKHDSLTELPNRTLLMEYLTSALDTIHQDNCKKFAVLFLDCDRFKLVNDSFGHLLGDQLLLAIAKRLQNVCEQRVALLSRLGGDEFTILMLDVVDIAPVLALAEELRRAFVLPFTLANHEIFITVSIGIALIDSSYYDPVFILRDADTAMYRAKTAHSQRGYCVFDASMHTAAHNRLLLESDLRRALEREEFHLLYQPIFSLITGQLAGFEALLRWQHPERGLLSPLDFVGVCEETGLILPVGEWVLQQACQQLQRWCQLSSAAQQLTLSVNVSTRQFSQTTQLLSTIASILQAFDLRPGQLKLEITESAIMDNLNSAEQLLKALRAYKLSISLDDFGTGYSSLSYLHQFAIDELKIDRAFTARLDAADSSRTIVSAIIALAQALSLTVVAEGIETVSQRQWLSANGCQLGQGYGLSYPLDATQALELIQKTTTSRFS</sequence>